<keyword evidence="3" id="KW-1185">Reference proteome</keyword>
<evidence type="ECO:0000313" key="2">
    <source>
        <dbReference type="EMBL" id="KAK2645443.1"/>
    </source>
</evidence>
<comment type="caution">
    <text evidence="2">The sequence shown here is derived from an EMBL/GenBank/DDBJ whole genome shotgun (WGS) entry which is preliminary data.</text>
</comment>
<organism evidence="2 3">
    <name type="scientific">Dipteronia dyeriana</name>
    <dbReference type="NCBI Taxonomy" id="168575"/>
    <lineage>
        <taxon>Eukaryota</taxon>
        <taxon>Viridiplantae</taxon>
        <taxon>Streptophyta</taxon>
        <taxon>Embryophyta</taxon>
        <taxon>Tracheophyta</taxon>
        <taxon>Spermatophyta</taxon>
        <taxon>Magnoliopsida</taxon>
        <taxon>eudicotyledons</taxon>
        <taxon>Gunneridae</taxon>
        <taxon>Pentapetalae</taxon>
        <taxon>rosids</taxon>
        <taxon>malvids</taxon>
        <taxon>Sapindales</taxon>
        <taxon>Sapindaceae</taxon>
        <taxon>Hippocastanoideae</taxon>
        <taxon>Acereae</taxon>
        <taxon>Dipteronia</taxon>
    </lineage>
</organism>
<accession>A0AAD9U0X4</accession>
<dbReference type="PANTHER" id="PTHR31973:SF187">
    <property type="entry name" value="MUTATOR TRANSPOSASE MUDRA PROTEIN"/>
    <property type="match status" value="1"/>
</dbReference>
<reference evidence="2" key="1">
    <citation type="journal article" date="2023" name="Plant J.">
        <title>Genome sequences and population genomics provide insights into the demographic history, inbreeding, and mutation load of two 'living fossil' tree species of Dipteronia.</title>
        <authorList>
            <person name="Feng Y."/>
            <person name="Comes H.P."/>
            <person name="Chen J."/>
            <person name="Zhu S."/>
            <person name="Lu R."/>
            <person name="Zhang X."/>
            <person name="Li P."/>
            <person name="Qiu J."/>
            <person name="Olsen K.M."/>
            <person name="Qiu Y."/>
        </authorList>
    </citation>
    <scope>NUCLEOTIDE SEQUENCE</scope>
    <source>
        <strain evidence="2">KIB01</strain>
    </source>
</reference>
<dbReference type="PANTHER" id="PTHR31973">
    <property type="entry name" value="POLYPROTEIN, PUTATIVE-RELATED"/>
    <property type="match status" value="1"/>
</dbReference>
<dbReference type="AlphaFoldDB" id="A0AAD9U0X4"/>
<gene>
    <name evidence="2" type="ORF">Ddye_020638</name>
</gene>
<evidence type="ECO:0000313" key="3">
    <source>
        <dbReference type="Proteomes" id="UP001280121"/>
    </source>
</evidence>
<proteinExistence type="predicted"/>
<dbReference type="Proteomes" id="UP001280121">
    <property type="component" value="Unassembled WGS sequence"/>
</dbReference>
<dbReference type="Pfam" id="PF10551">
    <property type="entry name" value="MULE"/>
    <property type="match status" value="1"/>
</dbReference>
<dbReference type="InterPro" id="IPR018289">
    <property type="entry name" value="MULE_transposase_dom"/>
</dbReference>
<protein>
    <recommendedName>
        <fullName evidence="1">MULE transposase domain-containing protein</fullName>
    </recommendedName>
</protein>
<evidence type="ECO:0000259" key="1">
    <source>
        <dbReference type="Pfam" id="PF10551"/>
    </source>
</evidence>
<feature type="domain" description="MULE transposase" evidence="1">
    <location>
        <begin position="149"/>
        <end position="244"/>
    </location>
</feature>
<name>A0AAD9U0X4_9ROSI</name>
<dbReference type="EMBL" id="JANJYI010000006">
    <property type="protein sequence ID" value="KAK2645443.1"/>
    <property type="molecule type" value="Genomic_DNA"/>
</dbReference>
<sequence length="387" mass="44891">MVKKDQMYEFKSSCTEHTVNFIQKRTCSFKVSMLFGTSDIFRKAIRAHVVKHMRDVKFQKNDKHKLRIDTNVDASKWQFYCAMHTAKEIINGDVKEQYSKLREYALEVMRMNPDTTILLNCDDSGRFQRMYICLGALKEGWKQGCMPLLGLDGCFTKGYHIGQLLITIGVDENNQMNPVAYALVEAETKDIWGWFLDQLASHLELNNSFGIVCISDKQKRLIDAIVERFPNSEHKFCVKHLYNNFKAQHRGLLLKQILWGAAKATTQQDWKGCKALVKSLLQGHSLRDMECNNICEAFNAAILAARDKQIITILEMIRNYIMTRLVRKRIEVEKWSHEIGPKVFRFVEKVKQESVYCYFEYSGNSTYQVRARGDEQFVVGINDRTCG</sequence>